<feature type="transmembrane region" description="Helical" evidence="9">
    <location>
        <begin position="271"/>
        <end position="289"/>
    </location>
</feature>
<dbReference type="Pfam" id="PF00512">
    <property type="entry name" value="HisKA"/>
    <property type="match status" value="1"/>
</dbReference>
<keyword evidence="8" id="KW-0902">Two-component regulatory system</keyword>
<dbReference type="InterPro" id="IPR036890">
    <property type="entry name" value="HATPase_C_sf"/>
</dbReference>
<dbReference type="EC" id="2.7.13.3" evidence="2"/>
<dbReference type="AlphaFoldDB" id="A0A858RA44"/>
<gene>
    <name evidence="11" type="ORF">HHL28_15750</name>
</gene>
<evidence type="ECO:0000256" key="2">
    <source>
        <dbReference type="ARBA" id="ARBA00012438"/>
    </source>
</evidence>
<dbReference type="PANTHER" id="PTHR43065:SF10">
    <property type="entry name" value="PEROXIDE STRESS-ACTIVATED HISTIDINE KINASE MAK3"/>
    <property type="match status" value="1"/>
</dbReference>
<evidence type="ECO:0000256" key="9">
    <source>
        <dbReference type="SAM" id="Phobius"/>
    </source>
</evidence>
<sequence>MLTVATGPGFAQAYLAALAAAALASLALAGLLAWRARHVPVWGVLALFLLGVAGWSVGMALPALLGPAADPWASLLVALSPLPSAAFVHLVFAFVRCGALTPVARAAYAAGAVAALGGVVLDTGSVEPWRGFPGMFVPSLAGWAVMGTSAALSVLGHLRLAQGWWQAEGLRRRQAGAVLLSSAVGLASLTGFLFPALGVPADPWPVLLLPAYSLVMVYGILRYQFMDVNLWARRLVAWGLLSLVLAAGSALVAALPLALGTGLASPGFWERWALLALTLLLALAILSPLQRLATRLVFPGGAVTAADQAAWAAALGRARDWPGLLETARTLLSARLGTAVAVVKGDASSPIPTLSLSQAEGGWSVSLQGWQDAPPGPLHVAGLFGACLSAAAGRLDQALALAAQERERQRQERLAELGQLAATVAHDLRNPLNIIAMAAAGAAPDVRAEVAAQVARMEHLVADILDYARGGTLSPRTVDLRDLADQAAQGLAGPRPDIAIPPGTLARVDPRRLAQALANLLANAAAHGSRVAVYAERDPAGGLSLHVCDDGPGIPAEIRDSLFRPFVSRRPGGTGLGLAIVARIAEAHGGTASLTDRPGWSTCITLALPAEAATP</sequence>
<reference evidence="11" key="1">
    <citation type="submission" date="2020-04" db="EMBL/GenBank/DDBJ databases">
        <title>A desert anoxygenic phototrophic bacterium fixes CO2 using RubisCO under aerobic conditions.</title>
        <authorList>
            <person name="Tang K."/>
        </authorList>
    </citation>
    <scope>NUCLEOTIDE SEQUENCE [LARGE SCALE GENOMIC DNA]</scope>
    <source>
        <strain evidence="11">MIMtkB3</strain>
    </source>
</reference>
<dbReference type="SUPFAM" id="SSF55874">
    <property type="entry name" value="ATPase domain of HSP90 chaperone/DNA topoisomerase II/histidine kinase"/>
    <property type="match status" value="1"/>
</dbReference>
<keyword evidence="6 11" id="KW-0418">Kinase</keyword>
<proteinExistence type="predicted"/>
<feature type="transmembrane region" description="Helical" evidence="9">
    <location>
        <begin position="136"/>
        <end position="156"/>
    </location>
</feature>
<dbReference type="Gene3D" id="1.10.287.130">
    <property type="match status" value="1"/>
</dbReference>
<dbReference type="GO" id="GO:0000155">
    <property type="term" value="F:phosphorelay sensor kinase activity"/>
    <property type="evidence" value="ECO:0007669"/>
    <property type="project" value="InterPro"/>
</dbReference>
<feature type="transmembrane region" description="Helical" evidence="9">
    <location>
        <begin position="177"/>
        <end position="198"/>
    </location>
</feature>
<feature type="transmembrane region" description="Helical" evidence="9">
    <location>
        <begin position="235"/>
        <end position="259"/>
    </location>
</feature>
<feature type="domain" description="Histidine kinase" evidence="10">
    <location>
        <begin position="423"/>
        <end position="612"/>
    </location>
</feature>
<evidence type="ECO:0000256" key="3">
    <source>
        <dbReference type="ARBA" id="ARBA00022553"/>
    </source>
</evidence>
<dbReference type="InterPro" id="IPR003594">
    <property type="entry name" value="HATPase_dom"/>
</dbReference>
<dbReference type="CDD" id="cd00082">
    <property type="entry name" value="HisKA"/>
    <property type="match status" value="1"/>
</dbReference>
<dbReference type="SMART" id="SM00388">
    <property type="entry name" value="HisKA"/>
    <property type="match status" value="1"/>
</dbReference>
<dbReference type="PROSITE" id="PS50109">
    <property type="entry name" value="HIS_KIN"/>
    <property type="match status" value="1"/>
</dbReference>
<evidence type="ECO:0000256" key="6">
    <source>
        <dbReference type="ARBA" id="ARBA00022777"/>
    </source>
</evidence>
<feature type="transmembrane region" description="Helical" evidence="9">
    <location>
        <begin position="12"/>
        <end position="34"/>
    </location>
</feature>
<feature type="transmembrane region" description="Helical" evidence="9">
    <location>
        <begin position="106"/>
        <end position="124"/>
    </location>
</feature>
<keyword evidence="4" id="KW-0808">Transferase</keyword>
<dbReference type="InterPro" id="IPR031621">
    <property type="entry name" value="HisKA_7TM"/>
</dbReference>
<evidence type="ECO:0000259" key="10">
    <source>
        <dbReference type="PROSITE" id="PS50109"/>
    </source>
</evidence>
<dbReference type="SUPFAM" id="SSF47384">
    <property type="entry name" value="Homodimeric domain of signal transducing histidine kinase"/>
    <property type="match status" value="1"/>
</dbReference>
<evidence type="ECO:0000256" key="7">
    <source>
        <dbReference type="ARBA" id="ARBA00022840"/>
    </source>
</evidence>
<dbReference type="Gene3D" id="3.30.565.10">
    <property type="entry name" value="Histidine kinase-like ATPase, C-terminal domain"/>
    <property type="match status" value="1"/>
</dbReference>
<accession>A0A858RA44</accession>
<evidence type="ECO:0000313" key="11">
    <source>
        <dbReference type="EMBL" id="QJE74335.1"/>
    </source>
</evidence>
<dbReference type="InterPro" id="IPR003661">
    <property type="entry name" value="HisK_dim/P_dom"/>
</dbReference>
<evidence type="ECO:0000256" key="8">
    <source>
        <dbReference type="ARBA" id="ARBA00023012"/>
    </source>
</evidence>
<evidence type="ECO:0000313" key="12">
    <source>
        <dbReference type="Proteomes" id="UP000501891"/>
    </source>
</evidence>
<comment type="catalytic activity">
    <reaction evidence="1">
        <text>ATP + protein L-histidine = ADP + protein N-phospho-L-histidine.</text>
        <dbReference type="EC" id="2.7.13.3"/>
    </reaction>
</comment>
<dbReference type="PRINTS" id="PR00344">
    <property type="entry name" value="BCTRLSENSOR"/>
</dbReference>
<keyword evidence="9" id="KW-1133">Transmembrane helix</keyword>
<evidence type="ECO:0000256" key="4">
    <source>
        <dbReference type="ARBA" id="ARBA00022679"/>
    </source>
</evidence>
<keyword evidence="12" id="KW-1185">Reference proteome</keyword>
<evidence type="ECO:0000256" key="1">
    <source>
        <dbReference type="ARBA" id="ARBA00000085"/>
    </source>
</evidence>
<dbReference type="EMBL" id="CP051775">
    <property type="protein sequence ID" value="QJE74335.1"/>
    <property type="molecule type" value="Genomic_DNA"/>
</dbReference>
<dbReference type="Proteomes" id="UP000501891">
    <property type="component" value="Chromosome"/>
</dbReference>
<dbReference type="GO" id="GO:0005524">
    <property type="term" value="F:ATP binding"/>
    <property type="evidence" value="ECO:0007669"/>
    <property type="project" value="UniProtKB-KW"/>
</dbReference>
<dbReference type="Pfam" id="PF02518">
    <property type="entry name" value="HATPase_c"/>
    <property type="match status" value="1"/>
</dbReference>
<keyword evidence="3" id="KW-0597">Phosphoprotein</keyword>
<name>A0A858RA44_9PROT</name>
<dbReference type="KEGG" id="acru:HHL28_15750"/>
<keyword evidence="9" id="KW-0812">Transmembrane</keyword>
<evidence type="ECO:0000256" key="5">
    <source>
        <dbReference type="ARBA" id="ARBA00022741"/>
    </source>
</evidence>
<dbReference type="InterPro" id="IPR005467">
    <property type="entry name" value="His_kinase_dom"/>
</dbReference>
<dbReference type="InterPro" id="IPR036097">
    <property type="entry name" value="HisK_dim/P_sf"/>
</dbReference>
<organism evidence="11 12">
    <name type="scientific">Aerophototrophica crusticola</name>
    <dbReference type="NCBI Taxonomy" id="1709002"/>
    <lineage>
        <taxon>Bacteria</taxon>
        <taxon>Pseudomonadati</taxon>
        <taxon>Pseudomonadota</taxon>
        <taxon>Alphaproteobacteria</taxon>
        <taxon>Rhodospirillales</taxon>
        <taxon>Rhodospirillaceae</taxon>
        <taxon>Aerophototrophica</taxon>
    </lineage>
</organism>
<protein>
    <recommendedName>
        <fullName evidence="2">histidine kinase</fullName>
        <ecNumber evidence="2">2.7.13.3</ecNumber>
    </recommendedName>
</protein>
<keyword evidence="7" id="KW-0067">ATP-binding</keyword>
<dbReference type="SMART" id="SM00387">
    <property type="entry name" value="HATPase_c"/>
    <property type="match status" value="1"/>
</dbReference>
<feature type="transmembrane region" description="Helical" evidence="9">
    <location>
        <begin position="41"/>
        <end position="65"/>
    </location>
</feature>
<feature type="transmembrane region" description="Helical" evidence="9">
    <location>
        <begin position="204"/>
        <end position="223"/>
    </location>
</feature>
<feature type="transmembrane region" description="Helical" evidence="9">
    <location>
        <begin position="71"/>
        <end position="94"/>
    </location>
</feature>
<keyword evidence="9" id="KW-0472">Membrane</keyword>
<dbReference type="Pfam" id="PF16927">
    <property type="entry name" value="HisKA_7TM"/>
    <property type="match status" value="1"/>
</dbReference>
<dbReference type="InterPro" id="IPR004358">
    <property type="entry name" value="Sig_transdc_His_kin-like_C"/>
</dbReference>
<dbReference type="PANTHER" id="PTHR43065">
    <property type="entry name" value="SENSOR HISTIDINE KINASE"/>
    <property type="match status" value="1"/>
</dbReference>
<keyword evidence="5" id="KW-0547">Nucleotide-binding</keyword>